<evidence type="ECO:0000313" key="2">
    <source>
        <dbReference type="EMBL" id="UUI65110.1"/>
    </source>
</evidence>
<name>A0ABY5K7R7_9CELL</name>
<feature type="compositionally biased region" description="Low complexity" evidence="1">
    <location>
        <begin position="36"/>
        <end position="46"/>
    </location>
</feature>
<dbReference type="Pfam" id="PF19730">
    <property type="entry name" value="DUF6221"/>
    <property type="match status" value="1"/>
</dbReference>
<dbReference type="EMBL" id="CP101989">
    <property type="protein sequence ID" value="UUI65110.1"/>
    <property type="molecule type" value="Genomic_DNA"/>
</dbReference>
<protein>
    <submittedName>
        <fullName evidence="2">DUF6221 family protein</fullName>
    </submittedName>
</protein>
<organism evidence="2 3">
    <name type="scientific">Cellulomonas wangsupingiae</name>
    <dbReference type="NCBI Taxonomy" id="2968085"/>
    <lineage>
        <taxon>Bacteria</taxon>
        <taxon>Bacillati</taxon>
        <taxon>Actinomycetota</taxon>
        <taxon>Actinomycetes</taxon>
        <taxon>Micrococcales</taxon>
        <taxon>Cellulomonadaceae</taxon>
        <taxon>Cellulomonas</taxon>
    </lineage>
</organism>
<keyword evidence="3" id="KW-1185">Reference proteome</keyword>
<feature type="region of interest" description="Disordered" evidence="1">
    <location>
        <begin position="21"/>
        <end position="49"/>
    </location>
</feature>
<accession>A0ABY5K7R7</accession>
<evidence type="ECO:0000256" key="1">
    <source>
        <dbReference type="SAM" id="MobiDB-lite"/>
    </source>
</evidence>
<reference evidence="2 3" key="1">
    <citation type="submission" date="2022-07" db="EMBL/GenBank/DDBJ databases">
        <title>Novel species in genus cellulomonas.</title>
        <authorList>
            <person name="Ye L."/>
        </authorList>
    </citation>
    <scope>NUCLEOTIDE SEQUENCE [LARGE SCALE GENOMIC DNA]</scope>
    <source>
        <strain evidence="3">zg-Y908</strain>
    </source>
</reference>
<dbReference type="RefSeq" id="WP_227563603.1">
    <property type="nucleotide sequence ID" value="NZ_CP101989.1"/>
</dbReference>
<dbReference type="Proteomes" id="UP001317322">
    <property type="component" value="Chromosome"/>
</dbReference>
<proteinExistence type="predicted"/>
<dbReference type="InterPro" id="IPR046193">
    <property type="entry name" value="DUF6221"/>
</dbReference>
<gene>
    <name evidence="2" type="ORF">NP075_18705</name>
</gene>
<sequence length="133" mass="13899">MTGMELTDFLIARLEEDEDDARGRLAAHAGDGGPGSADPSSAAAASGGAGSPERVLAVCAAQRHVVDTYLALTAESAAAVAAGLPFVREKTLAAAESTMASMQLVAGSAYDRVLRWFAEVHAEHPDYNEEWRP</sequence>
<evidence type="ECO:0000313" key="3">
    <source>
        <dbReference type="Proteomes" id="UP001317322"/>
    </source>
</evidence>